<dbReference type="EMBL" id="BTCM01000001">
    <property type="protein sequence ID" value="GMK53600.1"/>
    <property type="molecule type" value="Genomic_DNA"/>
</dbReference>
<dbReference type="GO" id="GO:0070987">
    <property type="term" value="P:error-free translesion synthesis"/>
    <property type="evidence" value="ECO:0007669"/>
    <property type="project" value="UniProtKB-ARBA"/>
</dbReference>
<dbReference type="Pfam" id="PF11799">
    <property type="entry name" value="IMS_C"/>
    <property type="match status" value="1"/>
</dbReference>
<keyword evidence="6" id="KW-0862">Zinc</keyword>
<evidence type="ECO:0000256" key="8">
    <source>
        <dbReference type="ARBA" id="ARBA00023242"/>
    </source>
</evidence>
<dbReference type="Gene3D" id="3.40.1170.60">
    <property type="match status" value="1"/>
</dbReference>
<dbReference type="Gene3D" id="3.30.70.270">
    <property type="match status" value="1"/>
</dbReference>
<dbReference type="GO" id="GO:0007064">
    <property type="term" value="P:mitotic sister chromatid cohesion"/>
    <property type="evidence" value="ECO:0007669"/>
    <property type="project" value="UniProtKB-ARBA"/>
</dbReference>
<dbReference type="PANTHER" id="PTHR45873:SF1">
    <property type="entry name" value="DNA POLYMERASE ETA"/>
    <property type="match status" value="1"/>
</dbReference>
<keyword evidence="3" id="KW-0479">Metal-binding</keyword>
<evidence type="ECO:0000313" key="13">
    <source>
        <dbReference type="EMBL" id="GMK53600.1"/>
    </source>
</evidence>
<feature type="region of interest" description="Disordered" evidence="10">
    <location>
        <begin position="599"/>
        <end position="636"/>
    </location>
</feature>
<comment type="subcellular location">
    <subcellularLocation>
        <location evidence="1">Nucleus</location>
    </subcellularLocation>
</comment>
<dbReference type="PANTHER" id="PTHR45873">
    <property type="entry name" value="DNA POLYMERASE ETA"/>
    <property type="match status" value="1"/>
</dbReference>
<evidence type="ECO:0000256" key="10">
    <source>
        <dbReference type="SAM" id="MobiDB-lite"/>
    </source>
</evidence>
<dbReference type="GO" id="GO:0005634">
    <property type="term" value="C:nucleus"/>
    <property type="evidence" value="ECO:0007669"/>
    <property type="project" value="UniProtKB-SubCell"/>
</dbReference>
<dbReference type="Gene3D" id="3.30.1490.100">
    <property type="entry name" value="DNA polymerase, Y-family, little finger domain"/>
    <property type="match status" value="1"/>
</dbReference>
<name>A0AAD3Y7F4_9TREE</name>
<evidence type="ECO:0000256" key="7">
    <source>
        <dbReference type="ARBA" id="ARBA00023204"/>
    </source>
</evidence>
<dbReference type="Pfam" id="PF00817">
    <property type="entry name" value="IMS"/>
    <property type="match status" value="1"/>
</dbReference>
<protein>
    <recommendedName>
        <fullName evidence="9">DNA polymerase eta</fullName>
    </recommendedName>
</protein>
<keyword evidence="5" id="KW-0863">Zinc-finger</keyword>
<dbReference type="InterPro" id="IPR041298">
    <property type="entry name" value="UBZ3"/>
</dbReference>
<evidence type="ECO:0000256" key="4">
    <source>
        <dbReference type="ARBA" id="ARBA00022763"/>
    </source>
</evidence>
<dbReference type="SUPFAM" id="SSF100879">
    <property type="entry name" value="Lesion bypass DNA polymerase (Y-family), little finger domain"/>
    <property type="match status" value="1"/>
</dbReference>
<dbReference type="InterPro" id="IPR043502">
    <property type="entry name" value="DNA/RNA_pol_sf"/>
</dbReference>
<dbReference type="FunFam" id="3.40.1170.60:FF:000008">
    <property type="entry name" value="DNA polymerase eta subunit"/>
    <property type="match status" value="1"/>
</dbReference>
<dbReference type="AlphaFoldDB" id="A0AAD3Y7F4"/>
<evidence type="ECO:0000256" key="2">
    <source>
        <dbReference type="ARBA" id="ARBA00022679"/>
    </source>
</evidence>
<dbReference type="GO" id="GO:0008270">
    <property type="term" value="F:zinc ion binding"/>
    <property type="evidence" value="ECO:0007669"/>
    <property type="project" value="UniProtKB-KW"/>
</dbReference>
<dbReference type="PROSITE" id="PS51907">
    <property type="entry name" value="ZF_UBZ3"/>
    <property type="match status" value="1"/>
</dbReference>
<dbReference type="GO" id="GO:0003684">
    <property type="term" value="F:damaged DNA binding"/>
    <property type="evidence" value="ECO:0007669"/>
    <property type="project" value="InterPro"/>
</dbReference>
<organism evidence="13 14">
    <name type="scientific">Cutaneotrichosporon spelunceum</name>
    <dbReference type="NCBI Taxonomy" id="1672016"/>
    <lineage>
        <taxon>Eukaryota</taxon>
        <taxon>Fungi</taxon>
        <taxon>Dikarya</taxon>
        <taxon>Basidiomycota</taxon>
        <taxon>Agaricomycotina</taxon>
        <taxon>Tremellomycetes</taxon>
        <taxon>Trichosporonales</taxon>
        <taxon>Trichosporonaceae</taxon>
        <taxon>Cutaneotrichosporon</taxon>
    </lineage>
</organism>
<evidence type="ECO:0000256" key="3">
    <source>
        <dbReference type="ARBA" id="ARBA00022723"/>
    </source>
</evidence>
<dbReference type="GO" id="GO:0042276">
    <property type="term" value="P:error-prone translesion synthesis"/>
    <property type="evidence" value="ECO:0007669"/>
    <property type="project" value="TreeGrafter"/>
</dbReference>
<sequence>MPPLAAPPQCKNPTHLLSPQAMTVFNPLRTIVHWDIDGAFAQFEQVRLGLPDDVPLICSQWGAIIAVNYPARAYGIKRMHNARDAKRLCPTLVVQHVATYREGDTEAGYWDDVDRRTHKVSLDPYRRESLKILAIFREMVPKGELEKASIDEAFMDLTPIVIERLLEQHSYLRTVPPDAPDGLDSPLPTPPPLDWGKAGHVVREGEGEGEAGGEDGQEGSTWGDWALCIGAEVMAGVRAEVWRRLHYTCSAGIAHNKTLAKICSGWKKPNQQTVLRLAATPSFMRDMDFTDIRFLGGKLGSAIAEEYGAKTVGDMLSVTLDDMQAKFGVDSIWVYNVLRGIDHTEVKEKLATKSMLASKNTIPNVTTHREGHHWLTVLAGDLAVRLREARDASPGLWPKTLVLTTRVGWRDGRSRQMAFPYTRALDAAHIVKHARRLWEEHVPSNGFKFCNISLAFHSLEKLEEGQHGIEGFLKRSREEPGEREASVSSGVSEAPAKRRLPTLYTQPKPTLLEEFLGKGQAQPKVDPEERAEEADLSVEPVETKAMAGAQSEGETLDGAGWTCLRCREAFVFPDEEWASRQRAEHEDWHFAADLQAEYGVGGGAPQAPQANGGGNGGRKKKAAKPTGIKAFFPPKK</sequence>
<evidence type="ECO:0000313" key="14">
    <source>
        <dbReference type="Proteomes" id="UP001222932"/>
    </source>
</evidence>
<keyword evidence="2" id="KW-0808">Transferase</keyword>
<keyword evidence="4" id="KW-0227">DNA damage</keyword>
<reference evidence="13" key="2">
    <citation type="submission" date="2023-06" db="EMBL/GenBank/DDBJ databases">
        <authorList>
            <person name="Kobayashi Y."/>
            <person name="Kayamori A."/>
            <person name="Aoki K."/>
            <person name="Shiwa Y."/>
            <person name="Fujita N."/>
            <person name="Sugita T."/>
            <person name="Iwasaki W."/>
            <person name="Tanaka N."/>
            <person name="Takashima M."/>
        </authorList>
    </citation>
    <scope>NUCLEOTIDE SEQUENCE</scope>
    <source>
        <strain evidence="13">HIS016</strain>
    </source>
</reference>
<feature type="region of interest" description="Disordered" evidence="10">
    <location>
        <begin position="176"/>
        <end position="199"/>
    </location>
</feature>
<feature type="region of interest" description="Disordered" evidence="10">
    <location>
        <begin position="518"/>
        <end position="539"/>
    </location>
</feature>
<gene>
    <name evidence="13" type="primary">eso1</name>
    <name evidence="13" type="ORF">CspeluHIS016_0101860</name>
</gene>
<feature type="compositionally biased region" description="Basic and acidic residues" evidence="10">
    <location>
        <begin position="475"/>
        <end position="485"/>
    </location>
</feature>
<feature type="domain" description="UmuC" evidence="11">
    <location>
        <begin position="31"/>
        <end position="296"/>
    </location>
</feature>
<dbReference type="GO" id="GO:0005657">
    <property type="term" value="C:replication fork"/>
    <property type="evidence" value="ECO:0007669"/>
    <property type="project" value="UniProtKB-ARBA"/>
</dbReference>
<accession>A0AAD3Y7F4</accession>
<keyword evidence="8" id="KW-0539">Nucleus</keyword>
<keyword evidence="14" id="KW-1185">Reference proteome</keyword>
<dbReference type="InterPro" id="IPR043128">
    <property type="entry name" value="Rev_trsase/Diguanyl_cyclase"/>
</dbReference>
<evidence type="ECO:0000256" key="1">
    <source>
        <dbReference type="ARBA" id="ARBA00004123"/>
    </source>
</evidence>
<dbReference type="SUPFAM" id="SSF56672">
    <property type="entry name" value="DNA/RNA polymerases"/>
    <property type="match status" value="1"/>
</dbReference>
<dbReference type="GO" id="GO:0035861">
    <property type="term" value="C:site of double-strand break"/>
    <property type="evidence" value="ECO:0007669"/>
    <property type="project" value="TreeGrafter"/>
</dbReference>
<reference evidence="13" key="1">
    <citation type="journal article" date="2023" name="BMC Genomics">
        <title>Chromosome-level genome assemblies of Cutaneotrichosporon spp. (Trichosporonales, Basidiomycota) reveal imbalanced evolution between nucleotide sequences and chromosome synteny.</title>
        <authorList>
            <person name="Kobayashi Y."/>
            <person name="Kayamori A."/>
            <person name="Aoki K."/>
            <person name="Shiwa Y."/>
            <person name="Matsutani M."/>
            <person name="Fujita N."/>
            <person name="Sugita T."/>
            <person name="Iwasaki W."/>
            <person name="Tanaka N."/>
            <person name="Takashima M."/>
        </authorList>
    </citation>
    <scope>NUCLEOTIDE SEQUENCE</scope>
    <source>
        <strain evidence="13">HIS016</strain>
    </source>
</reference>
<evidence type="ECO:0000259" key="12">
    <source>
        <dbReference type="PROSITE" id="PS51907"/>
    </source>
</evidence>
<proteinExistence type="predicted"/>
<evidence type="ECO:0000256" key="6">
    <source>
        <dbReference type="ARBA" id="ARBA00022833"/>
    </source>
</evidence>
<dbReference type="InterPro" id="IPR001126">
    <property type="entry name" value="UmuC"/>
</dbReference>
<dbReference type="Proteomes" id="UP001222932">
    <property type="component" value="Unassembled WGS sequence"/>
</dbReference>
<dbReference type="InterPro" id="IPR052230">
    <property type="entry name" value="DNA_polymerase_eta"/>
</dbReference>
<dbReference type="Pfam" id="PF21704">
    <property type="entry name" value="POLH-Rev1_HhH"/>
    <property type="match status" value="1"/>
</dbReference>
<feature type="domain" description="UBZ3-type" evidence="12">
    <location>
        <begin position="556"/>
        <end position="597"/>
    </location>
</feature>
<dbReference type="Gene3D" id="1.10.150.20">
    <property type="entry name" value="5' to 3' exonuclease, C-terminal subdomain"/>
    <property type="match status" value="1"/>
</dbReference>
<dbReference type="InterPro" id="IPR017961">
    <property type="entry name" value="DNA_pol_Y-fam_little_finger"/>
</dbReference>
<evidence type="ECO:0000259" key="11">
    <source>
        <dbReference type="PROSITE" id="PS50173"/>
    </source>
</evidence>
<comment type="caution">
    <text evidence="13">The sequence shown here is derived from an EMBL/GenBank/DDBJ whole genome shotgun (WGS) entry which is preliminary data.</text>
</comment>
<feature type="region of interest" description="Disordered" evidence="10">
    <location>
        <begin position="475"/>
        <end position="502"/>
    </location>
</feature>
<evidence type="ECO:0000256" key="5">
    <source>
        <dbReference type="ARBA" id="ARBA00022771"/>
    </source>
</evidence>
<dbReference type="InterPro" id="IPR036775">
    <property type="entry name" value="DNA_pol_Y-fam_lit_finger_sf"/>
</dbReference>
<dbReference type="GO" id="GO:0006281">
    <property type="term" value="P:DNA repair"/>
    <property type="evidence" value="ECO:0007669"/>
    <property type="project" value="UniProtKB-KW"/>
</dbReference>
<evidence type="ECO:0000256" key="9">
    <source>
        <dbReference type="ARBA" id="ARBA00044975"/>
    </source>
</evidence>
<keyword evidence="7" id="KW-0234">DNA repair</keyword>
<dbReference type="PROSITE" id="PS50173">
    <property type="entry name" value="UMUC"/>
    <property type="match status" value="1"/>
</dbReference>
<dbReference type="GO" id="GO:0009314">
    <property type="term" value="P:response to radiation"/>
    <property type="evidence" value="ECO:0007669"/>
    <property type="project" value="TreeGrafter"/>
</dbReference>
<dbReference type="FunFam" id="1.10.150.20:FF:000014">
    <property type="entry name" value="Polymerase (DNA directed), eta"/>
    <property type="match status" value="1"/>
</dbReference>
<dbReference type="GO" id="GO:0003887">
    <property type="term" value="F:DNA-directed DNA polymerase activity"/>
    <property type="evidence" value="ECO:0007669"/>
    <property type="project" value="TreeGrafter"/>
</dbReference>